<reference evidence="1" key="1">
    <citation type="submission" date="2024-02" db="EMBL/GenBank/DDBJ databases">
        <title>Metagenome Assembled Genome of Zalaria obscura JY119.</title>
        <authorList>
            <person name="Vighnesh L."/>
            <person name="Jagadeeshwari U."/>
            <person name="Venkata Ramana C."/>
            <person name="Sasikala C."/>
        </authorList>
    </citation>
    <scope>NUCLEOTIDE SEQUENCE</scope>
    <source>
        <strain evidence="1">JY119</strain>
    </source>
</reference>
<organism evidence="1 2">
    <name type="scientific">Zalaria obscura</name>
    <dbReference type="NCBI Taxonomy" id="2024903"/>
    <lineage>
        <taxon>Eukaryota</taxon>
        <taxon>Fungi</taxon>
        <taxon>Dikarya</taxon>
        <taxon>Ascomycota</taxon>
        <taxon>Pezizomycotina</taxon>
        <taxon>Dothideomycetes</taxon>
        <taxon>Dothideomycetidae</taxon>
        <taxon>Dothideales</taxon>
        <taxon>Zalariaceae</taxon>
        <taxon>Zalaria</taxon>
    </lineage>
</organism>
<dbReference type="Proteomes" id="UP001320706">
    <property type="component" value="Unassembled WGS sequence"/>
</dbReference>
<evidence type="ECO:0000313" key="2">
    <source>
        <dbReference type="Proteomes" id="UP001320706"/>
    </source>
</evidence>
<accession>A0ACC3SAB8</accession>
<name>A0ACC3SAB8_9PEZI</name>
<dbReference type="EMBL" id="JAMKPW020000027">
    <property type="protein sequence ID" value="KAK8204388.1"/>
    <property type="molecule type" value="Genomic_DNA"/>
</dbReference>
<evidence type="ECO:0000313" key="1">
    <source>
        <dbReference type="EMBL" id="KAK8204388.1"/>
    </source>
</evidence>
<protein>
    <submittedName>
        <fullName evidence="1">Uncharacterized protein</fullName>
    </submittedName>
</protein>
<gene>
    <name evidence="1" type="ORF">M8818_005117</name>
</gene>
<comment type="caution">
    <text evidence="1">The sequence shown here is derived from an EMBL/GenBank/DDBJ whole genome shotgun (WGS) entry which is preliminary data.</text>
</comment>
<proteinExistence type="predicted"/>
<keyword evidence="2" id="KW-1185">Reference proteome</keyword>
<sequence>MVNLAFEPRSFGGRHPERGSLFGSARSATLPIIIPRTRPPQQLVLSDTSTPEAVGRSVADMPHERSIEELQQLGQSLYRKKKFTKALDFFNQALEKALSPSASLLDNRAAVYEKLENLKAASQDAQQTIRLHRKDVTGYLRASKILQMQGKHAKALEIYRYGIKNGVADVELLRAKENQLARKLAPPKTADPFSQLPLELVELVFAELGFRQTVNCMRVCKQWKSLISSLPKLWKKLDLSTARKPVKNSFISSCLNRSTMQIETATLKRLYDPDKAMAALTRRCHQLRNLIIFDGGSISRPRIEMLAAATRLSSLRLGADVPIELKCYSVLVDNPLLDDVLVRPTKLQVLKLVYADNAAPWAPLYLHKLTYYLPHLRELVLEGWRVWDPLGLETLKGLLTLDLRRSMYWGDFLSQQLPPSLERFYLQGQSVDVKPGAHLPHLRELACGSIEDLATILNDPKDDGSEPLSLLYSLEVEMSAVSDERELLSTLAHHRLRELRKLKLGGHQVKDEDVAPAIAAMANLRVMDLSDTSVTGVTVKAAVRGLQLESLILAGCAHVGMDAVEWARNQGIKVVWSPPYVGAPGKGKKVRYDLMF</sequence>